<feature type="domain" description="Peptidase S11 D-alanyl-D-alanine carboxypeptidase A N-terminal" evidence="11">
    <location>
        <begin position="69"/>
        <end position="282"/>
    </location>
</feature>
<keyword evidence="10" id="KW-0472">Membrane</keyword>
<dbReference type="Proteomes" id="UP000230273">
    <property type="component" value="Unassembled WGS sequence"/>
</dbReference>
<keyword evidence="10" id="KW-0812">Transmembrane</keyword>
<dbReference type="SUPFAM" id="SSF56601">
    <property type="entry name" value="beta-lactamase/transpeptidase-like"/>
    <property type="match status" value="1"/>
</dbReference>
<evidence type="ECO:0000256" key="2">
    <source>
        <dbReference type="ARBA" id="ARBA00022729"/>
    </source>
</evidence>
<dbReference type="GO" id="GO:0071555">
    <property type="term" value="P:cell wall organization"/>
    <property type="evidence" value="ECO:0007669"/>
    <property type="project" value="UniProtKB-KW"/>
</dbReference>
<dbReference type="PANTHER" id="PTHR21581:SF6">
    <property type="entry name" value="TRAFFICKING PROTEIN PARTICLE COMPLEX SUBUNIT 12"/>
    <property type="match status" value="1"/>
</dbReference>
<evidence type="ECO:0000256" key="4">
    <source>
        <dbReference type="ARBA" id="ARBA00022960"/>
    </source>
</evidence>
<gene>
    <name evidence="12" type="ORF">COX36_00205</name>
</gene>
<dbReference type="GO" id="GO:0006508">
    <property type="term" value="P:proteolysis"/>
    <property type="evidence" value="ECO:0007669"/>
    <property type="project" value="InterPro"/>
</dbReference>
<feature type="binding site" evidence="8">
    <location>
        <position position="270"/>
    </location>
    <ligand>
        <name>substrate</name>
    </ligand>
</feature>
<dbReference type="GO" id="GO:0009002">
    <property type="term" value="F:serine-type D-Ala-D-Ala carboxypeptidase activity"/>
    <property type="evidence" value="ECO:0007669"/>
    <property type="project" value="InterPro"/>
</dbReference>
<evidence type="ECO:0000256" key="10">
    <source>
        <dbReference type="SAM" id="Phobius"/>
    </source>
</evidence>
<dbReference type="AlphaFoldDB" id="A0A2G9YZU3"/>
<evidence type="ECO:0000256" key="5">
    <source>
        <dbReference type="ARBA" id="ARBA00022984"/>
    </source>
</evidence>
<comment type="similarity">
    <text evidence="1 9">Belongs to the peptidase S11 family.</text>
</comment>
<evidence type="ECO:0000256" key="8">
    <source>
        <dbReference type="PIRSR" id="PIRSR618044-2"/>
    </source>
</evidence>
<dbReference type="PANTHER" id="PTHR21581">
    <property type="entry name" value="D-ALANYL-D-ALANINE CARBOXYPEPTIDASE"/>
    <property type="match status" value="1"/>
</dbReference>
<dbReference type="GO" id="GO:0009252">
    <property type="term" value="P:peptidoglycan biosynthetic process"/>
    <property type="evidence" value="ECO:0007669"/>
    <property type="project" value="UniProtKB-KW"/>
</dbReference>
<keyword evidence="10" id="KW-1133">Transmembrane helix</keyword>
<protein>
    <recommendedName>
        <fullName evidence="11">Peptidase S11 D-alanyl-D-alanine carboxypeptidase A N-terminal domain-containing protein</fullName>
    </recommendedName>
</protein>
<dbReference type="EMBL" id="PCRP01000004">
    <property type="protein sequence ID" value="PIP23991.1"/>
    <property type="molecule type" value="Genomic_DNA"/>
</dbReference>
<feature type="active site" evidence="7">
    <location>
        <position position="160"/>
    </location>
</feature>
<keyword evidence="2" id="KW-0732">Signal</keyword>
<keyword evidence="6" id="KW-0961">Cell wall biogenesis/degradation</keyword>
<accession>A0A2G9YZU3</accession>
<dbReference type="PRINTS" id="PR00725">
    <property type="entry name" value="DADACBPTASE1"/>
</dbReference>
<evidence type="ECO:0000256" key="3">
    <source>
        <dbReference type="ARBA" id="ARBA00022801"/>
    </source>
</evidence>
<keyword evidence="4" id="KW-0133">Cell shape</keyword>
<dbReference type="InterPro" id="IPR018044">
    <property type="entry name" value="Peptidase_S11"/>
</dbReference>
<keyword evidence="5" id="KW-0573">Peptidoglycan synthesis</keyword>
<proteinExistence type="inferred from homology"/>
<evidence type="ECO:0000313" key="13">
    <source>
        <dbReference type="Proteomes" id="UP000230273"/>
    </source>
</evidence>
<keyword evidence="3" id="KW-0378">Hydrolase</keyword>
<organism evidence="12 13">
    <name type="scientific">Candidatus Nealsonbacteria bacterium CG23_combo_of_CG06-09_8_20_14_all_38_19</name>
    <dbReference type="NCBI Taxonomy" id="1974721"/>
    <lineage>
        <taxon>Bacteria</taxon>
        <taxon>Candidatus Nealsoniibacteriota</taxon>
    </lineage>
</organism>
<dbReference type="Pfam" id="PF00768">
    <property type="entry name" value="Peptidase_S11"/>
    <property type="match status" value="1"/>
</dbReference>
<name>A0A2G9YZU3_9BACT</name>
<evidence type="ECO:0000256" key="7">
    <source>
        <dbReference type="PIRSR" id="PIRSR618044-1"/>
    </source>
</evidence>
<feature type="transmembrane region" description="Helical" evidence="10">
    <location>
        <begin position="7"/>
        <end position="25"/>
    </location>
</feature>
<dbReference type="InterPro" id="IPR012338">
    <property type="entry name" value="Beta-lactam/transpept-like"/>
</dbReference>
<reference evidence="12 13" key="1">
    <citation type="submission" date="2017-09" db="EMBL/GenBank/DDBJ databases">
        <title>Depth-based differentiation of microbial function through sediment-hosted aquifers and enrichment of novel symbionts in the deep terrestrial subsurface.</title>
        <authorList>
            <person name="Probst A.J."/>
            <person name="Ladd B."/>
            <person name="Jarett J.K."/>
            <person name="Geller-Mcgrath D.E."/>
            <person name="Sieber C.M."/>
            <person name="Emerson J.B."/>
            <person name="Anantharaman K."/>
            <person name="Thomas B.C."/>
            <person name="Malmstrom R."/>
            <person name="Stieglmeier M."/>
            <person name="Klingl A."/>
            <person name="Woyke T."/>
            <person name="Ryan C.M."/>
            <person name="Banfield J.F."/>
        </authorList>
    </citation>
    <scope>NUCLEOTIDE SEQUENCE [LARGE SCALE GENOMIC DNA]</scope>
    <source>
        <strain evidence="12">CG23_combo_of_CG06-09_8_20_14_all_38_19</strain>
    </source>
</reference>
<feature type="active site" description="Proton acceptor" evidence="7">
    <location>
        <position position="108"/>
    </location>
</feature>
<evidence type="ECO:0000313" key="12">
    <source>
        <dbReference type="EMBL" id="PIP23991.1"/>
    </source>
</evidence>
<evidence type="ECO:0000256" key="1">
    <source>
        <dbReference type="ARBA" id="ARBA00007164"/>
    </source>
</evidence>
<dbReference type="InterPro" id="IPR001967">
    <property type="entry name" value="Peptidase_S11_N"/>
</dbReference>
<dbReference type="GO" id="GO:0008360">
    <property type="term" value="P:regulation of cell shape"/>
    <property type="evidence" value="ECO:0007669"/>
    <property type="project" value="UniProtKB-KW"/>
</dbReference>
<evidence type="ECO:0000259" key="11">
    <source>
        <dbReference type="Pfam" id="PF00768"/>
    </source>
</evidence>
<comment type="caution">
    <text evidence="12">The sequence shown here is derived from an EMBL/GenBank/DDBJ whole genome shotgun (WGS) entry which is preliminary data.</text>
</comment>
<evidence type="ECO:0000256" key="6">
    <source>
        <dbReference type="ARBA" id="ARBA00023316"/>
    </source>
</evidence>
<dbReference type="Gene3D" id="3.40.710.10">
    <property type="entry name" value="DD-peptidase/beta-lactamase superfamily"/>
    <property type="match status" value="1"/>
</dbReference>
<feature type="active site" description="Acyl-ester intermediate" evidence="7">
    <location>
        <position position="105"/>
    </location>
</feature>
<evidence type="ECO:0000256" key="9">
    <source>
        <dbReference type="RuleBase" id="RU004016"/>
    </source>
</evidence>
<sequence length="322" mass="36193">MNFNLKIFFIAFILSLPFWWGLNIFQKNLENFLVLQELEQYPKIITAQVSKPILNLDKSLKPLRNWSVDEIKINAKSAISIFFLEGEKDQILFKKNSDSKLPIASITKLVSASVVSENYDLNLPITISEEAVAQDSDSGQLKTGEVFQAKELLYPLLIESSNDAAYAFAEVIGAQNFVDLMNLEAKKIGMENTHFVNSSGIDPITKNIGINYSTAEDLTKLAKYLLQKPKILQILSQKEYDLYSIDGLSHHKLSSTNELLGKNHQIIGGKTGWTPQAQGCLLLILKAPGQNQGYLVNIILGSEDRFGEMEKLTDWINTAYKW</sequence>